<dbReference type="EMBL" id="JAWDIO010000001">
    <property type="protein sequence ID" value="MDU0352531.1"/>
    <property type="molecule type" value="Genomic_DNA"/>
</dbReference>
<dbReference type="Pfam" id="PF00589">
    <property type="entry name" value="Phage_integrase"/>
    <property type="match status" value="1"/>
</dbReference>
<sequence>MNNYLTINQQDLAIAEQDKTRVISNLLELRDDVWETMSANTRKAYQLDFNQYVTFCRENSLPAMASDWRKTKNSCKAYFDQMMASSLKHHSIKRKLTAIRFFIGMCELPDPWKHSKLFTTLINGRLKQKPAIQKQAKPLKINNVIELNHTLDLDTLLGLRDAALFNVAIDTLFRASNIIAIKLEHIDWQAKTIFAPRSKTDTKGEGYYGYMSDDTATLLRRWITMANVKNGYLFRKLSPKHTVQTEPLQY</sequence>
<dbReference type="PROSITE" id="PS51898">
    <property type="entry name" value="TYR_RECOMBINASE"/>
    <property type="match status" value="1"/>
</dbReference>
<dbReference type="InterPro" id="IPR011010">
    <property type="entry name" value="DNA_brk_join_enz"/>
</dbReference>
<gene>
    <name evidence="7" type="ORF">RS130_00185</name>
</gene>
<dbReference type="InterPro" id="IPR044068">
    <property type="entry name" value="CB"/>
</dbReference>
<dbReference type="Proteomes" id="UP001247805">
    <property type="component" value="Unassembled WGS sequence"/>
</dbReference>
<evidence type="ECO:0000259" key="5">
    <source>
        <dbReference type="PROSITE" id="PS51898"/>
    </source>
</evidence>
<keyword evidence="3" id="KW-0233">DNA recombination</keyword>
<dbReference type="SUPFAM" id="SSF56349">
    <property type="entry name" value="DNA breaking-rejoining enzymes"/>
    <property type="match status" value="1"/>
</dbReference>
<dbReference type="InterPro" id="IPR010998">
    <property type="entry name" value="Integrase_recombinase_N"/>
</dbReference>
<evidence type="ECO:0000256" key="2">
    <source>
        <dbReference type="ARBA" id="ARBA00023125"/>
    </source>
</evidence>
<protein>
    <submittedName>
        <fullName evidence="7">Tyrosine-type recombinase/integrase</fullName>
    </submittedName>
</protein>
<dbReference type="Gene3D" id="1.10.150.130">
    <property type="match status" value="1"/>
</dbReference>
<feature type="domain" description="Core-binding (CB)" evidence="6">
    <location>
        <begin position="24"/>
        <end position="107"/>
    </location>
</feature>
<feature type="domain" description="Tyr recombinase" evidence="5">
    <location>
        <begin position="134"/>
        <end position="250"/>
    </location>
</feature>
<dbReference type="SUPFAM" id="SSF47823">
    <property type="entry name" value="lambda integrase-like, N-terminal domain"/>
    <property type="match status" value="1"/>
</dbReference>
<dbReference type="InterPro" id="IPR013762">
    <property type="entry name" value="Integrase-like_cat_sf"/>
</dbReference>
<evidence type="ECO:0000313" key="8">
    <source>
        <dbReference type="Proteomes" id="UP001247805"/>
    </source>
</evidence>
<dbReference type="RefSeq" id="WP_316024247.1">
    <property type="nucleotide sequence ID" value="NZ_JAWDIO010000001.1"/>
</dbReference>
<keyword evidence="2 4" id="KW-0238">DNA-binding</keyword>
<evidence type="ECO:0000256" key="4">
    <source>
        <dbReference type="PROSITE-ProRule" id="PRU01248"/>
    </source>
</evidence>
<evidence type="ECO:0000313" key="7">
    <source>
        <dbReference type="EMBL" id="MDU0352531.1"/>
    </source>
</evidence>
<evidence type="ECO:0000256" key="3">
    <source>
        <dbReference type="ARBA" id="ARBA00023172"/>
    </source>
</evidence>
<accession>A0ABU3SRB3</accession>
<dbReference type="InterPro" id="IPR002104">
    <property type="entry name" value="Integrase_catalytic"/>
</dbReference>
<comment type="caution">
    <text evidence="7">The sequence shown here is derived from an EMBL/GenBank/DDBJ whole genome shotgun (WGS) entry which is preliminary data.</text>
</comment>
<dbReference type="Gene3D" id="1.10.443.10">
    <property type="entry name" value="Intergrase catalytic core"/>
    <property type="match status" value="1"/>
</dbReference>
<keyword evidence="1" id="KW-0229">DNA integration</keyword>
<evidence type="ECO:0000256" key="1">
    <source>
        <dbReference type="ARBA" id="ARBA00022908"/>
    </source>
</evidence>
<name>A0ABU3SRB3_9ALTE</name>
<organism evidence="7 8">
    <name type="scientific">Paraglaciecola aquimarina</name>
    <dbReference type="NCBI Taxonomy" id="1235557"/>
    <lineage>
        <taxon>Bacteria</taxon>
        <taxon>Pseudomonadati</taxon>
        <taxon>Pseudomonadota</taxon>
        <taxon>Gammaproteobacteria</taxon>
        <taxon>Alteromonadales</taxon>
        <taxon>Alteromonadaceae</taxon>
        <taxon>Paraglaciecola</taxon>
    </lineage>
</organism>
<keyword evidence="8" id="KW-1185">Reference proteome</keyword>
<reference evidence="7 8" key="1">
    <citation type="submission" date="2023-10" db="EMBL/GenBank/DDBJ databases">
        <title>Glaciecola aquimarina strain GGW-M5 nov., isolated from a coastal seawater.</title>
        <authorList>
            <person name="Bayburt H."/>
            <person name="Kim J.M."/>
            <person name="Choi B.J."/>
            <person name="Jeon C.O."/>
        </authorList>
    </citation>
    <scope>NUCLEOTIDE SEQUENCE [LARGE SCALE GENOMIC DNA]</scope>
    <source>
        <strain evidence="7 8">KCTC 32108</strain>
    </source>
</reference>
<dbReference type="PROSITE" id="PS51900">
    <property type="entry name" value="CB"/>
    <property type="match status" value="1"/>
</dbReference>
<proteinExistence type="predicted"/>
<evidence type="ECO:0000259" key="6">
    <source>
        <dbReference type="PROSITE" id="PS51900"/>
    </source>
</evidence>